<keyword evidence="1" id="KW-0540">Nuclease</keyword>
<keyword evidence="2" id="KW-0378">Hydrolase</keyword>
<dbReference type="SUPFAM" id="SSF53933">
    <property type="entry name" value="Microbial ribonucleases"/>
    <property type="match status" value="1"/>
</dbReference>
<protein>
    <submittedName>
        <fullName evidence="4">Ribonuclease</fullName>
    </submittedName>
</protein>
<keyword evidence="5" id="KW-1185">Reference proteome</keyword>
<gene>
    <name evidence="4" type="ORF">GA0070623_1108</name>
</gene>
<organism evidence="4 5">
    <name type="scientific">Micromonospora rifamycinica</name>
    <dbReference type="NCBI Taxonomy" id="291594"/>
    <lineage>
        <taxon>Bacteria</taxon>
        <taxon>Bacillati</taxon>
        <taxon>Actinomycetota</taxon>
        <taxon>Actinomycetes</taxon>
        <taxon>Micromonosporales</taxon>
        <taxon>Micromonosporaceae</taxon>
        <taxon>Micromonospora</taxon>
    </lineage>
</organism>
<dbReference type="Pfam" id="PF00545">
    <property type="entry name" value="Ribonuclease"/>
    <property type="match status" value="1"/>
</dbReference>
<accession>A0A1C5HDQ9</accession>
<proteinExistence type="predicted"/>
<feature type="transmembrane region" description="Helical" evidence="3">
    <location>
        <begin position="65"/>
        <end position="86"/>
    </location>
</feature>
<keyword evidence="3" id="KW-1133">Transmembrane helix</keyword>
<evidence type="ECO:0000256" key="3">
    <source>
        <dbReference type="SAM" id="Phobius"/>
    </source>
</evidence>
<sequence length="197" mass="20377">MRTPANPVTAATATTVTAGTAVATGATVTAPASIAPAPIPVTPVGVPIAATAGVVPTRRTRPGRLLGTFALLTAMIAAVLVGPSVVAPRLTDPASAAVYGSCTMSRCADARTARSGWSAKGFPTSRGWYAWSGGLSNFAGGQFHNYEGQLPAGATYHEYDVYPRVSGAARDAYRIVVNRSTGATWFSPDHYANFYRI</sequence>
<dbReference type="InterPro" id="IPR000026">
    <property type="entry name" value="N1-like"/>
</dbReference>
<reference evidence="5" key="1">
    <citation type="submission" date="2016-06" db="EMBL/GenBank/DDBJ databases">
        <authorList>
            <person name="Varghese N."/>
            <person name="Submissions Spin"/>
        </authorList>
    </citation>
    <scope>NUCLEOTIDE SEQUENCE [LARGE SCALE GENOMIC DNA]</scope>
    <source>
        <strain evidence="5">DSM 44983</strain>
    </source>
</reference>
<dbReference type="Proteomes" id="UP000198226">
    <property type="component" value="Chromosome I"/>
</dbReference>
<evidence type="ECO:0000313" key="4">
    <source>
        <dbReference type="EMBL" id="SCG44168.1"/>
    </source>
</evidence>
<evidence type="ECO:0000256" key="1">
    <source>
        <dbReference type="ARBA" id="ARBA00022722"/>
    </source>
</evidence>
<dbReference type="GO" id="GO:0004521">
    <property type="term" value="F:RNA endonuclease activity"/>
    <property type="evidence" value="ECO:0007669"/>
    <property type="project" value="InterPro"/>
</dbReference>
<dbReference type="InterPro" id="IPR016191">
    <property type="entry name" value="Ribonuclease/ribotoxin"/>
</dbReference>
<keyword evidence="3" id="KW-0812">Transmembrane</keyword>
<dbReference type="EMBL" id="LT607752">
    <property type="protein sequence ID" value="SCG44168.1"/>
    <property type="molecule type" value="Genomic_DNA"/>
</dbReference>
<name>A0A1C5HDQ9_9ACTN</name>
<evidence type="ECO:0000256" key="2">
    <source>
        <dbReference type="ARBA" id="ARBA00022801"/>
    </source>
</evidence>
<dbReference type="GO" id="GO:0003723">
    <property type="term" value="F:RNA binding"/>
    <property type="evidence" value="ECO:0007669"/>
    <property type="project" value="InterPro"/>
</dbReference>
<keyword evidence="3" id="KW-0472">Membrane</keyword>
<dbReference type="AlphaFoldDB" id="A0A1C5HDQ9"/>
<dbReference type="GO" id="GO:0016787">
    <property type="term" value="F:hydrolase activity"/>
    <property type="evidence" value="ECO:0007669"/>
    <property type="project" value="UniProtKB-KW"/>
</dbReference>
<dbReference type="Gene3D" id="3.10.450.30">
    <property type="entry name" value="Microbial ribonucleases"/>
    <property type="match status" value="1"/>
</dbReference>
<evidence type="ECO:0000313" key="5">
    <source>
        <dbReference type="Proteomes" id="UP000198226"/>
    </source>
</evidence>